<evidence type="ECO:0000256" key="7">
    <source>
        <dbReference type="ARBA" id="ARBA00022679"/>
    </source>
</evidence>
<evidence type="ECO:0000313" key="28">
    <source>
        <dbReference type="EMBL" id="SEJ20300.1"/>
    </source>
</evidence>
<dbReference type="InterPro" id="IPR036890">
    <property type="entry name" value="HATPase_C_sf"/>
</dbReference>
<feature type="domain" description="HPt" evidence="27">
    <location>
        <begin position="1227"/>
        <end position="1324"/>
    </location>
</feature>
<dbReference type="PROSITE" id="PS50110">
    <property type="entry name" value="RESPONSE_REGULATORY"/>
    <property type="match status" value="1"/>
</dbReference>
<evidence type="ECO:0000256" key="20">
    <source>
        <dbReference type="PROSITE-ProRule" id="PRU00169"/>
    </source>
</evidence>
<evidence type="ECO:0000256" key="11">
    <source>
        <dbReference type="ARBA" id="ARBA00022840"/>
    </source>
</evidence>
<dbReference type="STRING" id="915471.SAMN05216201_105252"/>
<dbReference type="InterPro" id="IPR003594">
    <property type="entry name" value="HATPase_dom"/>
</dbReference>
<feature type="domain" description="Histidine kinase" evidence="23">
    <location>
        <begin position="839"/>
        <end position="1063"/>
    </location>
</feature>
<keyword evidence="13" id="KW-0902">Two-component regulatory system</keyword>
<evidence type="ECO:0000256" key="1">
    <source>
        <dbReference type="ARBA" id="ARBA00000085"/>
    </source>
</evidence>
<evidence type="ECO:0000256" key="3">
    <source>
        <dbReference type="ARBA" id="ARBA00012438"/>
    </source>
</evidence>
<keyword evidence="9" id="KW-0547">Nucleotide-binding</keyword>
<evidence type="ECO:0000256" key="19">
    <source>
        <dbReference type="PROSITE-ProRule" id="PRU00110"/>
    </source>
</evidence>
<dbReference type="InterPro" id="IPR035965">
    <property type="entry name" value="PAS-like_dom_sf"/>
</dbReference>
<dbReference type="PRINTS" id="PR00344">
    <property type="entry name" value="BCTRLSENSOR"/>
</dbReference>
<dbReference type="Pfam" id="PF02518">
    <property type="entry name" value="HATPase_c"/>
    <property type="match status" value="1"/>
</dbReference>
<dbReference type="SUPFAM" id="SSF47226">
    <property type="entry name" value="Histidine-containing phosphotransfer domain, HPT domain"/>
    <property type="match status" value="1"/>
</dbReference>
<dbReference type="SMART" id="SM00086">
    <property type="entry name" value="PAC"/>
    <property type="match status" value="2"/>
</dbReference>
<feature type="coiled-coil region" evidence="21">
    <location>
        <begin position="674"/>
        <end position="701"/>
    </location>
</feature>
<dbReference type="Gene3D" id="1.10.287.130">
    <property type="match status" value="1"/>
</dbReference>
<dbReference type="PROSITE" id="PS50839">
    <property type="entry name" value="CHASE"/>
    <property type="match status" value="1"/>
</dbReference>
<dbReference type="Pfam" id="PF03924">
    <property type="entry name" value="CHASE"/>
    <property type="match status" value="1"/>
</dbReference>
<feature type="transmembrane region" description="Helical" evidence="22">
    <location>
        <begin position="132"/>
        <end position="158"/>
    </location>
</feature>
<dbReference type="Pfam" id="PF08447">
    <property type="entry name" value="PAS_3"/>
    <property type="match status" value="1"/>
</dbReference>
<dbReference type="FunFam" id="3.30.450.20:FF:000060">
    <property type="entry name" value="Sensor protein FixL"/>
    <property type="match status" value="1"/>
</dbReference>
<dbReference type="InterPro" id="IPR003661">
    <property type="entry name" value="HisK_dim/P_dom"/>
</dbReference>
<evidence type="ECO:0000256" key="22">
    <source>
        <dbReference type="SAM" id="Phobius"/>
    </source>
</evidence>
<dbReference type="InterPro" id="IPR036641">
    <property type="entry name" value="HPT_dom_sf"/>
</dbReference>
<keyword evidence="10" id="KW-0418">Kinase</keyword>
<evidence type="ECO:0000256" key="6">
    <source>
        <dbReference type="ARBA" id="ARBA00022553"/>
    </source>
</evidence>
<feature type="transmembrane region" description="Helical" evidence="22">
    <location>
        <begin position="170"/>
        <end position="187"/>
    </location>
</feature>
<dbReference type="Pfam" id="PF00072">
    <property type="entry name" value="Response_reg"/>
    <property type="match status" value="1"/>
</dbReference>
<dbReference type="CDD" id="cd17546">
    <property type="entry name" value="REC_hyHK_CKI1_RcsC-like"/>
    <property type="match status" value="1"/>
</dbReference>
<dbReference type="InterPro" id="IPR011006">
    <property type="entry name" value="CheY-like_superfamily"/>
</dbReference>
<evidence type="ECO:0000259" key="23">
    <source>
        <dbReference type="PROSITE" id="PS50109"/>
    </source>
</evidence>
<dbReference type="CDD" id="cd00088">
    <property type="entry name" value="HPT"/>
    <property type="match status" value="1"/>
</dbReference>
<evidence type="ECO:0000259" key="27">
    <source>
        <dbReference type="PROSITE" id="PS50894"/>
    </source>
</evidence>
<dbReference type="Gene3D" id="3.30.450.350">
    <property type="entry name" value="CHASE domain"/>
    <property type="match status" value="1"/>
</dbReference>
<dbReference type="GO" id="GO:0005524">
    <property type="term" value="F:ATP binding"/>
    <property type="evidence" value="ECO:0007669"/>
    <property type="project" value="UniProtKB-KW"/>
</dbReference>
<keyword evidence="7" id="KW-0808">Transferase</keyword>
<dbReference type="SMART" id="SM00091">
    <property type="entry name" value="PAS"/>
    <property type="match status" value="2"/>
</dbReference>
<dbReference type="GO" id="GO:0000155">
    <property type="term" value="F:phosphorelay sensor kinase activity"/>
    <property type="evidence" value="ECO:0007669"/>
    <property type="project" value="InterPro"/>
</dbReference>
<dbReference type="FunFam" id="3.30.565.10:FF:000010">
    <property type="entry name" value="Sensor histidine kinase RcsC"/>
    <property type="match status" value="1"/>
</dbReference>
<dbReference type="SUPFAM" id="SSF55874">
    <property type="entry name" value="ATPase domain of HSP90 chaperone/DNA topoisomerase II/histidine kinase"/>
    <property type="match status" value="1"/>
</dbReference>
<evidence type="ECO:0000259" key="24">
    <source>
        <dbReference type="PROSITE" id="PS50110"/>
    </source>
</evidence>
<evidence type="ECO:0000256" key="10">
    <source>
        <dbReference type="ARBA" id="ARBA00022777"/>
    </source>
</evidence>
<keyword evidence="8 22" id="KW-0812">Transmembrane</keyword>
<evidence type="ECO:0000256" key="17">
    <source>
        <dbReference type="ARBA" id="ARBA00068150"/>
    </source>
</evidence>
<evidence type="ECO:0000256" key="14">
    <source>
        <dbReference type="ARBA" id="ARBA00023136"/>
    </source>
</evidence>
<dbReference type="InterPro" id="IPR001610">
    <property type="entry name" value="PAC"/>
</dbReference>
<dbReference type="NCBIfam" id="TIGR00229">
    <property type="entry name" value="sensory_box"/>
    <property type="match status" value="2"/>
</dbReference>
<dbReference type="InterPro" id="IPR042240">
    <property type="entry name" value="CHASE_sf"/>
</dbReference>
<dbReference type="SMART" id="SM01079">
    <property type="entry name" value="CHASE"/>
    <property type="match status" value="1"/>
</dbReference>
<feature type="modified residue" description="4-aspartylphosphate" evidence="20">
    <location>
        <position position="1140"/>
    </location>
</feature>
<dbReference type="EC" id="2.7.13.3" evidence="3"/>
<keyword evidence="5" id="KW-0997">Cell inner membrane</keyword>
<dbReference type="OrthoDB" id="9797243at2"/>
<evidence type="ECO:0000256" key="9">
    <source>
        <dbReference type="ARBA" id="ARBA00022741"/>
    </source>
</evidence>
<reference evidence="29" key="1">
    <citation type="submission" date="2016-10" db="EMBL/GenBank/DDBJ databases">
        <authorList>
            <person name="Varghese N."/>
            <person name="Submissions S."/>
        </authorList>
    </citation>
    <scope>NUCLEOTIDE SEQUENCE [LARGE SCALE GENOMIC DNA]</scope>
    <source>
        <strain evidence="29">LMG 25967</strain>
    </source>
</reference>
<keyword evidence="21" id="KW-0175">Coiled coil</keyword>
<evidence type="ECO:0000256" key="21">
    <source>
        <dbReference type="SAM" id="Coils"/>
    </source>
</evidence>
<dbReference type="SMART" id="SM00388">
    <property type="entry name" value="HisKA"/>
    <property type="match status" value="1"/>
</dbReference>
<evidence type="ECO:0000313" key="29">
    <source>
        <dbReference type="Proteomes" id="UP000242930"/>
    </source>
</evidence>
<dbReference type="InterPro" id="IPR000014">
    <property type="entry name" value="PAS"/>
</dbReference>
<dbReference type="InterPro" id="IPR007895">
    <property type="entry name" value="MASE1"/>
</dbReference>
<dbReference type="GO" id="GO:0006355">
    <property type="term" value="P:regulation of DNA-templated transcription"/>
    <property type="evidence" value="ECO:0007669"/>
    <property type="project" value="InterPro"/>
</dbReference>
<dbReference type="EMBL" id="FNZE01000005">
    <property type="protein sequence ID" value="SEJ20300.1"/>
    <property type="molecule type" value="Genomic_DNA"/>
</dbReference>
<dbReference type="Pfam" id="PF01627">
    <property type="entry name" value="Hpt"/>
    <property type="match status" value="1"/>
</dbReference>
<organism evidence="28 29">
    <name type="scientific">Pseudomonas linyingensis</name>
    <dbReference type="NCBI Taxonomy" id="915471"/>
    <lineage>
        <taxon>Bacteria</taxon>
        <taxon>Pseudomonadati</taxon>
        <taxon>Pseudomonadota</taxon>
        <taxon>Gammaproteobacteria</taxon>
        <taxon>Pseudomonadales</taxon>
        <taxon>Pseudomonadaceae</taxon>
        <taxon>Pseudomonas</taxon>
    </lineage>
</organism>
<dbReference type="CDD" id="cd00082">
    <property type="entry name" value="HisKA"/>
    <property type="match status" value="1"/>
</dbReference>
<dbReference type="SMART" id="SM00387">
    <property type="entry name" value="HATPase_c"/>
    <property type="match status" value="1"/>
</dbReference>
<dbReference type="PANTHER" id="PTHR43047">
    <property type="entry name" value="TWO-COMPONENT HISTIDINE PROTEIN KINASE"/>
    <property type="match status" value="1"/>
</dbReference>
<dbReference type="GO" id="GO:0005886">
    <property type="term" value="C:plasma membrane"/>
    <property type="evidence" value="ECO:0007669"/>
    <property type="project" value="UniProtKB-SubCell"/>
</dbReference>
<dbReference type="InterPro" id="IPR013655">
    <property type="entry name" value="PAS_fold_3"/>
</dbReference>
<evidence type="ECO:0000256" key="5">
    <source>
        <dbReference type="ARBA" id="ARBA00022519"/>
    </source>
</evidence>
<dbReference type="Gene3D" id="3.30.450.20">
    <property type="entry name" value="PAS domain"/>
    <property type="match status" value="2"/>
</dbReference>
<evidence type="ECO:0000256" key="8">
    <source>
        <dbReference type="ARBA" id="ARBA00022692"/>
    </source>
</evidence>
<feature type="domain" description="CHASE" evidence="26">
    <location>
        <begin position="269"/>
        <end position="430"/>
    </location>
</feature>
<feature type="modified residue" description="Phosphohistidine" evidence="19">
    <location>
        <position position="1266"/>
    </location>
</feature>
<evidence type="ECO:0000256" key="2">
    <source>
        <dbReference type="ARBA" id="ARBA00004429"/>
    </source>
</evidence>
<feature type="transmembrane region" description="Helical" evidence="22">
    <location>
        <begin position="208"/>
        <end position="226"/>
    </location>
</feature>
<dbReference type="PROSITE" id="PS50112">
    <property type="entry name" value="PAS"/>
    <property type="match status" value="2"/>
</dbReference>
<protein>
    <recommendedName>
        <fullName evidence="18">Sensor protein FixL</fullName>
        <ecNumber evidence="3">2.7.13.3</ecNumber>
    </recommendedName>
    <alternativeName>
        <fullName evidence="17">Sensory/regulatory protein RpfC</fullName>
    </alternativeName>
</protein>
<feature type="transmembrane region" description="Helical" evidence="22">
    <location>
        <begin position="91"/>
        <end position="111"/>
    </location>
</feature>
<keyword evidence="11" id="KW-0067">ATP-binding</keyword>
<evidence type="ECO:0000256" key="4">
    <source>
        <dbReference type="ARBA" id="ARBA00022475"/>
    </source>
</evidence>
<dbReference type="SUPFAM" id="SSF55785">
    <property type="entry name" value="PYP-like sensor domain (PAS domain)"/>
    <property type="match status" value="2"/>
</dbReference>
<dbReference type="SMART" id="SM00448">
    <property type="entry name" value="REC"/>
    <property type="match status" value="1"/>
</dbReference>
<evidence type="ECO:0000256" key="13">
    <source>
        <dbReference type="ARBA" id="ARBA00023012"/>
    </source>
</evidence>
<evidence type="ECO:0000256" key="15">
    <source>
        <dbReference type="ARBA" id="ARBA00059827"/>
    </source>
</evidence>
<evidence type="ECO:0000259" key="26">
    <source>
        <dbReference type="PROSITE" id="PS50839"/>
    </source>
</evidence>
<feature type="domain" description="PAS" evidence="25">
    <location>
        <begin position="573"/>
        <end position="622"/>
    </location>
</feature>
<accession>A0A1H6X5T9</accession>
<dbReference type="CDD" id="cd00130">
    <property type="entry name" value="PAS"/>
    <property type="match status" value="2"/>
</dbReference>
<evidence type="ECO:0000256" key="16">
    <source>
        <dbReference type="ARBA" id="ARBA00064003"/>
    </source>
</evidence>
<dbReference type="InterPro" id="IPR013767">
    <property type="entry name" value="PAS_fold"/>
</dbReference>
<name>A0A1H6X5T9_9PSED</name>
<dbReference type="Gene3D" id="3.40.50.2300">
    <property type="match status" value="1"/>
</dbReference>
<dbReference type="Pfam" id="PF05231">
    <property type="entry name" value="MASE1"/>
    <property type="match status" value="1"/>
</dbReference>
<evidence type="ECO:0000259" key="25">
    <source>
        <dbReference type="PROSITE" id="PS50112"/>
    </source>
</evidence>
<gene>
    <name evidence="28" type="ORF">SAMN05216201_105252</name>
</gene>
<dbReference type="Pfam" id="PF00512">
    <property type="entry name" value="HisKA"/>
    <property type="match status" value="1"/>
</dbReference>
<dbReference type="InterPro" id="IPR008207">
    <property type="entry name" value="Sig_transdc_His_kin_Hpt_dom"/>
</dbReference>
<dbReference type="Proteomes" id="UP000242930">
    <property type="component" value="Unassembled WGS sequence"/>
</dbReference>
<comment type="subunit">
    <text evidence="16">At low DSF concentrations, interacts with RpfF.</text>
</comment>
<keyword evidence="12 22" id="KW-1133">Transmembrane helix</keyword>
<keyword evidence="14 22" id="KW-0472">Membrane</keyword>
<dbReference type="SUPFAM" id="SSF52172">
    <property type="entry name" value="CheY-like"/>
    <property type="match status" value="1"/>
</dbReference>
<dbReference type="SUPFAM" id="SSF47384">
    <property type="entry name" value="Homodimeric domain of signal transducing histidine kinase"/>
    <property type="match status" value="1"/>
</dbReference>
<dbReference type="InterPro" id="IPR001789">
    <property type="entry name" value="Sig_transdc_resp-reg_receiver"/>
</dbReference>
<sequence length="1327" mass="145205">MHDKELKAAKSAEQISAPINLAQQAWKNLATAGLYVLAGMAGLFLTQSSGYAAPIWPAAGVAIAALLAWGWRCWPGVWLGSLLIHLWLTPSLQGAALGALLASATTLQSLLGAWLARRYLLGRWKLTRDRGLALFLLCVGPLVCLVASSLGSAILLAGGRFTTDNLLNEWLQWWSGDTLGVLLFAPLSRLLWPGGHPLRVAGGEGYRFALPLIVTATLLVVGHLGLSQLEDLRAKAETRTLMEILGDNTSQNIAETLFPLEGLAHFMAASQEITREEFRKYTHNLINHPSIFSVDWAPLITQAQRAEFEAAVARTGFPDFRITELDSHGQLQTAAQRAEYFPILFSEPLAASRRGLGLDHGFETLRRQAMVVARDNGKAMASDLIRLGRTERHASLMFVPVWRLRDGSPDKDLAGYVVGVVDIQQLLAPLLRKAEERQLALRISDIMPGMPRRVLVDTLTTDVQPDWQRDFHVGGRTWRLEMQPRTPRQPVSTSEDRLFLGFALLSAFLAAFATLSSAGRHALVSREVAERTAQLQRELDARSAAEHALRASEEQRSRFFTMSLDLFCIAGFDGYFRSVNAAFTRTLGWSEEELLSRPIVDFVHPDDVDGTLTEFRLLEQGHHTLGFESRHRCKDGSWRWLTWKALPQPGGLLFATGHDTTEQHRATRQLGELNAQLEQRIEERSQAVADLQAKKEEIRAVLDHLLEGVITMDSRGIVHSANPAIEPLLGYTPEELIGHNVSRLMPAPLNAKHDGYIAHYLRTGERHIIGSSREVSGRHKDGHAVDLELSVSEYSVHGERFFIGTLRDIREHKALIASLTQAREDAEQASRAKSAFLATMSHEIRTPMNGVVGLIDVLAQDQLPAHQGDLIRTIRESSSNLLGVIDDILDFSKIEAGKLEIDSAPLQLVELIDNLCSTLRPLASARGVILEQEIATDIPHWVSSDAMRLRQILFNLIGNAIKFSGGRSECPGRVAVCARLAAGDPLRVLISVADNGIGIAPEHLGQLFRPFSQAESSTTRRFGGSGLGLAICQRLVDLLGGEISVASTPDSGTVFTLMLPLAIASAPAPSGDNRLTAAQPLSRPDALANRRILVAEDDEVNRKVIQQQLALLGYRFALASHGAEALAMWRQGDYDLILSDLHMPEMDGYQLAASIRQAEAGQQRIPILALTANALRGEATRALEAGMDEYLTKPIRLAALQAALARWLPPEAALVDSAALTALVGEDHEMIREILGDYLDALRSLAPTLHEAFEHNDIDAIDALAHRLKSSSRAVGALRLGELCAALEQAIKNGDSAALARGIAEFAPLHTATAARIEQLLKEGHLA</sequence>
<dbReference type="FunFam" id="1.10.287.130:FF:000002">
    <property type="entry name" value="Two-component osmosensing histidine kinase"/>
    <property type="match status" value="1"/>
</dbReference>
<comment type="function">
    <text evidence="15">Putative oxygen sensor; modulates the activity of FixJ, a transcriptional activator of nitrogen fixation fixK gene. FixL probably acts as a kinase that phosphorylates FixJ.</text>
</comment>
<proteinExistence type="predicted"/>
<dbReference type="InterPro" id="IPR006189">
    <property type="entry name" value="CHASE_dom"/>
</dbReference>
<dbReference type="PROSITE" id="PS50894">
    <property type="entry name" value="HPT"/>
    <property type="match status" value="1"/>
</dbReference>
<dbReference type="Pfam" id="PF00989">
    <property type="entry name" value="PAS"/>
    <property type="match status" value="1"/>
</dbReference>
<dbReference type="Gene3D" id="3.30.565.10">
    <property type="entry name" value="Histidine kinase-like ATPase, C-terminal domain"/>
    <property type="match status" value="1"/>
</dbReference>
<dbReference type="InterPro" id="IPR005467">
    <property type="entry name" value="His_kinase_dom"/>
</dbReference>
<keyword evidence="4" id="KW-1003">Cell membrane</keyword>
<feature type="domain" description="PAS" evidence="25">
    <location>
        <begin position="694"/>
        <end position="746"/>
    </location>
</feature>
<keyword evidence="6 20" id="KW-0597">Phosphoprotein</keyword>
<keyword evidence="29" id="KW-1185">Reference proteome</keyword>
<dbReference type="InterPro" id="IPR004358">
    <property type="entry name" value="Sig_transdc_His_kin-like_C"/>
</dbReference>
<dbReference type="Gene3D" id="1.20.120.160">
    <property type="entry name" value="HPT domain"/>
    <property type="match status" value="1"/>
</dbReference>
<feature type="domain" description="Response regulatory" evidence="24">
    <location>
        <begin position="1091"/>
        <end position="1208"/>
    </location>
</feature>
<comment type="subcellular location">
    <subcellularLocation>
        <location evidence="2">Cell inner membrane</location>
        <topology evidence="2">Multi-pass membrane protein</topology>
    </subcellularLocation>
</comment>
<evidence type="ECO:0000256" key="12">
    <source>
        <dbReference type="ARBA" id="ARBA00022989"/>
    </source>
</evidence>
<evidence type="ECO:0000256" key="18">
    <source>
        <dbReference type="ARBA" id="ARBA00070616"/>
    </source>
</evidence>
<comment type="catalytic activity">
    <reaction evidence="1">
        <text>ATP + protein L-histidine = ADP + protein N-phospho-L-histidine.</text>
        <dbReference type="EC" id="2.7.13.3"/>
    </reaction>
</comment>
<feature type="transmembrane region" description="Helical" evidence="22">
    <location>
        <begin position="53"/>
        <end position="71"/>
    </location>
</feature>
<dbReference type="InterPro" id="IPR036097">
    <property type="entry name" value="HisK_dim/P_sf"/>
</dbReference>
<dbReference type="CDD" id="cd16922">
    <property type="entry name" value="HATPase_EvgS-ArcB-TorS-like"/>
    <property type="match status" value="1"/>
</dbReference>
<dbReference type="PROSITE" id="PS50109">
    <property type="entry name" value="HIS_KIN"/>
    <property type="match status" value="1"/>
</dbReference>